<sequence length="220" mass="24310">MQTDARLSSLAPNAIESVNASWVRSIARIWQIFSSIIALVTLSIAFRRIRNHVTSDGANGTYEAIALILALILTLIYSIWTLFMDFYNCMVKCDARTTAFIDVIFAGTLLTMGIVFVMSEYSSECFRYNDSFECDSLVVSSTFTFLTSVACLISSIGSLHAGNADDNMKSDMHDEKVDNVVCLPYEEYVTPAVGSNKMKAIVTPTADTNQNLHKDVSSYV</sequence>
<keyword evidence="1" id="KW-1133">Transmembrane helix</keyword>
<dbReference type="PANTHER" id="PTHR28165:SF1">
    <property type="entry name" value="NON-CLASSICAL EXPORT PROTEIN 2-RELATED"/>
    <property type="match status" value="1"/>
</dbReference>
<dbReference type="InterPro" id="IPR052649">
    <property type="entry name" value="NCE102-like"/>
</dbReference>
<protein>
    <submittedName>
        <fullName evidence="2">AlNc14C499G11937 protein</fullName>
    </submittedName>
</protein>
<dbReference type="EMBL" id="FR824536">
    <property type="protein sequence ID" value="CCA27283.1"/>
    <property type="molecule type" value="Genomic_DNA"/>
</dbReference>
<gene>
    <name evidence="2" type="primary">AlNc14C499G11937</name>
    <name evidence="2" type="ORF">ALNC14_134270</name>
</gene>
<feature type="transmembrane region" description="Helical" evidence="1">
    <location>
        <begin position="138"/>
        <end position="159"/>
    </location>
</feature>
<feature type="transmembrane region" description="Helical" evidence="1">
    <location>
        <begin position="66"/>
        <end position="87"/>
    </location>
</feature>
<name>F0X0J2_9STRA</name>
<reference evidence="2" key="1">
    <citation type="journal article" date="2011" name="PLoS Biol.">
        <title>Gene gain and loss during evolution of obligate parasitism in the white rust pathogen of Arabidopsis thaliana.</title>
        <authorList>
            <person name="Kemen E."/>
            <person name="Gardiner A."/>
            <person name="Schultz-Larsen T."/>
            <person name="Kemen A.C."/>
            <person name="Balmuth A.L."/>
            <person name="Robert-Seilaniantz A."/>
            <person name="Bailey K."/>
            <person name="Holub E."/>
            <person name="Studholme D.J."/>
            <person name="Maclean D."/>
            <person name="Jones J.D."/>
        </authorList>
    </citation>
    <scope>NUCLEOTIDE SEQUENCE</scope>
</reference>
<organism evidence="2">
    <name type="scientific">Albugo laibachii Nc14</name>
    <dbReference type="NCBI Taxonomy" id="890382"/>
    <lineage>
        <taxon>Eukaryota</taxon>
        <taxon>Sar</taxon>
        <taxon>Stramenopiles</taxon>
        <taxon>Oomycota</taxon>
        <taxon>Peronosporomycetes</taxon>
        <taxon>Albuginales</taxon>
        <taxon>Albuginaceae</taxon>
        <taxon>Albugo</taxon>
    </lineage>
</organism>
<keyword evidence="1" id="KW-0812">Transmembrane</keyword>
<dbReference type="HOGENOM" id="CLU_1279670_0_0_1"/>
<dbReference type="PANTHER" id="PTHR28165">
    <property type="entry name" value="NON-CLASSICAL EXPORT PROTEIN 2-RELATED"/>
    <property type="match status" value="1"/>
</dbReference>
<keyword evidence="1" id="KW-0472">Membrane</keyword>
<feature type="transmembrane region" description="Helical" evidence="1">
    <location>
        <begin position="99"/>
        <end position="118"/>
    </location>
</feature>
<reference evidence="2" key="2">
    <citation type="submission" date="2011-02" db="EMBL/GenBank/DDBJ databases">
        <authorList>
            <person name="MacLean D."/>
        </authorList>
    </citation>
    <scope>NUCLEOTIDE SEQUENCE</scope>
</reference>
<evidence type="ECO:0000256" key="1">
    <source>
        <dbReference type="SAM" id="Phobius"/>
    </source>
</evidence>
<proteinExistence type="predicted"/>
<dbReference type="AlphaFoldDB" id="F0X0J2"/>
<evidence type="ECO:0000313" key="2">
    <source>
        <dbReference type="EMBL" id="CCA27283.1"/>
    </source>
</evidence>
<feature type="transmembrane region" description="Helical" evidence="1">
    <location>
        <begin position="29"/>
        <end position="46"/>
    </location>
</feature>
<accession>F0X0J2</accession>